<gene>
    <name evidence="1" type="ORF">SAMN04488529_102440</name>
</gene>
<evidence type="ECO:0000313" key="1">
    <source>
        <dbReference type="EMBL" id="SDP18672.1"/>
    </source>
</evidence>
<keyword evidence="2" id="KW-1185">Reference proteome</keyword>
<accession>A0A1H0QN30</accession>
<evidence type="ECO:0000313" key="2">
    <source>
        <dbReference type="Proteomes" id="UP000198597"/>
    </source>
</evidence>
<proteinExistence type="predicted"/>
<dbReference type="EMBL" id="FNJM01000002">
    <property type="protein sequence ID" value="SDP18672.1"/>
    <property type="molecule type" value="Genomic_DNA"/>
</dbReference>
<reference evidence="1 2" key="1">
    <citation type="submission" date="2016-10" db="EMBL/GenBank/DDBJ databases">
        <authorList>
            <person name="de Groot N.N."/>
        </authorList>
    </citation>
    <scope>NUCLEOTIDE SEQUENCE [LARGE SCALE GENOMIC DNA]</scope>
    <source>
        <strain evidence="1 2">DSM 12272</strain>
    </source>
</reference>
<organism evidence="1 2">
    <name type="scientific">Clostridium gasigenes</name>
    <dbReference type="NCBI Taxonomy" id="94869"/>
    <lineage>
        <taxon>Bacteria</taxon>
        <taxon>Bacillati</taxon>
        <taxon>Bacillota</taxon>
        <taxon>Clostridia</taxon>
        <taxon>Eubacteriales</taxon>
        <taxon>Clostridiaceae</taxon>
        <taxon>Clostridium</taxon>
    </lineage>
</organism>
<dbReference type="Proteomes" id="UP000198597">
    <property type="component" value="Unassembled WGS sequence"/>
</dbReference>
<sequence length="77" mass="9225">MFLIQDPKLEKKYEEYRREKGGALKMTIEETDIAILKKWYKMIKENSHIIHYKMSCMAILIILERLLTSEGAKLEMF</sequence>
<protein>
    <submittedName>
        <fullName evidence="1">Uncharacterized protein</fullName>
    </submittedName>
</protein>
<name>A0A1H0QN30_9CLOT</name>
<dbReference type="AlphaFoldDB" id="A0A1H0QN30"/>
<dbReference type="RefSeq" id="WP_341423427.1">
    <property type="nucleotide sequence ID" value="NZ_FNJM01000002.1"/>
</dbReference>